<organism evidence="4 5">
    <name type="scientific">Alectoria fallacina</name>
    <dbReference type="NCBI Taxonomy" id="1903189"/>
    <lineage>
        <taxon>Eukaryota</taxon>
        <taxon>Fungi</taxon>
        <taxon>Dikarya</taxon>
        <taxon>Ascomycota</taxon>
        <taxon>Pezizomycotina</taxon>
        <taxon>Lecanoromycetes</taxon>
        <taxon>OSLEUM clade</taxon>
        <taxon>Lecanoromycetidae</taxon>
        <taxon>Lecanorales</taxon>
        <taxon>Lecanorineae</taxon>
        <taxon>Parmeliaceae</taxon>
        <taxon>Alectoria</taxon>
    </lineage>
</organism>
<keyword evidence="5" id="KW-1185">Reference proteome</keyword>
<feature type="domain" description="Carrier" evidence="3">
    <location>
        <begin position="589"/>
        <end position="673"/>
    </location>
</feature>
<dbReference type="InterPro" id="IPR006162">
    <property type="entry name" value="Ppantetheine_attach_site"/>
</dbReference>
<dbReference type="InterPro" id="IPR013120">
    <property type="entry name" value="FAR_NAD-bd"/>
</dbReference>
<dbReference type="InterPro" id="IPR009081">
    <property type="entry name" value="PP-bd_ACP"/>
</dbReference>
<evidence type="ECO:0000256" key="2">
    <source>
        <dbReference type="ARBA" id="ARBA00022553"/>
    </source>
</evidence>
<dbReference type="InterPro" id="IPR036736">
    <property type="entry name" value="ACP-like_sf"/>
</dbReference>
<dbReference type="SUPFAM" id="SSF51735">
    <property type="entry name" value="NAD(P)-binding Rossmann-fold domains"/>
    <property type="match status" value="1"/>
</dbReference>
<dbReference type="PANTHER" id="PTHR43439:SF2">
    <property type="entry name" value="ENZYME, PUTATIVE (JCVI)-RELATED"/>
    <property type="match status" value="1"/>
</dbReference>
<evidence type="ECO:0000313" key="4">
    <source>
        <dbReference type="EMBL" id="CAF9943219.1"/>
    </source>
</evidence>
<dbReference type="SUPFAM" id="SSF56801">
    <property type="entry name" value="Acetyl-CoA synthetase-like"/>
    <property type="match status" value="1"/>
</dbReference>
<evidence type="ECO:0000256" key="1">
    <source>
        <dbReference type="ARBA" id="ARBA00022450"/>
    </source>
</evidence>
<dbReference type="Pfam" id="PF00501">
    <property type="entry name" value="AMP-binding"/>
    <property type="match status" value="1"/>
</dbReference>
<evidence type="ECO:0000259" key="3">
    <source>
        <dbReference type="PROSITE" id="PS50075"/>
    </source>
</evidence>
<protein>
    <recommendedName>
        <fullName evidence="3">Carrier domain-containing protein</fullName>
    </recommendedName>
</protein>
<dbReference type="Pfam" id="PF07993">
    <property type="entry name" value="NAD_binding_4"/>
    <property type="match status" value="1"/>
</dbReference>
<dbReference type="InterPro" id="IPR000873">
    <property type="entry name" value="AMP-dep_synth/lig_dom"/>
</dbReference>
<dbReference type="Pfam" id="PF23562">
    <property type="entry name" value="AMP-binding_C_3"/>
    <property type="match status" value="1"/>
</dbReference>
<dbReference type="OrthoDB" id="429813at2759"/>
<keyword evidence="2" id="KW-0597">Phosphoprotein</keyword>
<dbReference type="Proteomes" id="UP000664203">
    <property type="component" value="Unassembled WGS sequence"/>
</dbReference>
<evidence type="ECO:0000313" key="5">
    <source>
        <dbReference type="Proteomes" id="UP000664203"/>
    </source>
</evidence>
<proteinExistence type="predicted"/>
<dbReference type="EMBL" id="CAJPDR010000928">
    <property type="protein sequence ID" value="CAF9943219.1"/>
    <property type="molecule type" value="Genomic_DNA"/>
</dbReference>
<dbReference type="InterPro" id="IPR042099">
    <property type="entry name" value="ANL_N_sf"/>
</dbReference>
<gene>
    <name evidence="4" type="ORF">ALECFALPRED_010851</name>
</gene>
<dbReference type="PROSITE" id="PS00455">
    <property type="entry name" value="AMP_BINDING"/>
    <property type="match status" value="1"/>
</dbReference>
<dbReference type="Gene3D" id="1.10.1200.10">
    <property type="entry name" value="ACP-like"/>
    <property type="match status" value="1"/>
</dbReference>
<dbReference type="PROSITE" id="PS50075">
    <property type="entry name" value="CARRIER"/>
    <property type="match status" value="1"/>
</dbReference>
<reference evidence="4" key="1">
    <citation type="submission" date="2021-03" db="EMBL/GenBank/DDBJ databases">
        <authorList>
            <person name="Tagirdzhanova G."/>
        </authorList>
    </citation>
    <scope>NUCLEOTIDE SEQUENCE</scope>
</reference>
<dbReference type="InterPro" id="IPR051414">
    <property type="entry name" value="Adenylate-forming_Reductase"/>
</dbReference>
<dbReference type="Gene3D" id="3.40.50.720">
    <property type="entry name" value="NAD(P)-binding Rossmann-like Domain"/>
    <property type="match status" value="1"/>
</dbReference>
<dbReference type="Gene3D" id="3.40.50.12780">
    <property type="entry name" value="N-terminal domain of ligase-like"/>
    <property type="match status" value="1"/>
</dbReference>
<dbReference type="AlphaFoldDB" id="A0A8H3PKX9"/>
<dbReference type="PANTHER" id="PTHR43439">
    <property type="entry name" value="PHENYLACETATE-COENZYME A LIGASE"/>
    <property type="match status" value="1"/>
</dbReference>
<dbReference type="InterPro" id="IPR020845">
    <property type="entry name" value="AMP-binding_CS"/>
</dbReference>
<dbReference type="InterPro" id="IPR036291">
    <property type="entry name" value="NAD(P)-bd_dom_sf"/>
</dbReference>
<accession>A0A8H3PKX9</accession>
<name>A0A8H3PKX9_9LECA</name>
<comment type="caution">
    <text evidence="4">The sequence shown here is derived from an EMBL/GenBank/DDBJ whole genome shotgun (WGS) entry which is preliminary data.</text>
</comment>
<dbReference type="PROSITE" id="PS00012">
    <property type="entry name" value="PHOSPHOPANTETHEINE"/>
    <property type="match status" value="1"/>
</dbReference>
<keyword evidence="1" id="KW-0596">Phosphopantetheine</keyword>
<sequence>MAASEAYGRRLIPNIVDERARTDPERPVYSIPLASVELKDTSSRGNVHSVPVSSNHVSQGFKDISARIFANAVDRVAWWLEAELGKGLSSPSIGYIGPHDIRYALLVLGCIKAGYKAVIISPRNSIEADLAVLEAAACNTWVLPEQHPKFLSQLLAQRPMKVLAIAEVDELLRTESVPEYAYNRTFEEACDEPFCVLHTSGSTGHPKPIVWKHSMLATLDATRLLPKHEGRPPWVVVFEEGDRFYSSFPFYHSAAMTMNILINAFYGTCNVLGPAHVSPNLALIDSLLDHANVKVWSIIPSIVDDIGESPAVHEKFSNAKIIIASGGEYPFFEVGYLLTSQGPVGYESANKATQSVRVMNLTGTTEGIFMGSLLVEREDWIYFSFHPYANFDFREIEPGVFEQCIVRDESKVGLFQGIFHTFPDVPEMSLQDLYTKHPTKPGLWLYKGRVDDVVVLSNGNKIHPKDTEAIISSHPAISACLIVGTGHFQSSLLIELVDPEPKSPEDQQALMESIYEIVKRANTFKPPYAAITTEHIMLAKPDMPFARTDKNTVKRRMTVVLYEKLIEKFYEKLESGDASSLETVIDATSPETAARDIHKVIMASISSNDDIGLEDDLFAAGVDSVLSIRIIRCLNSAAEKYVNDEVKKHAFVPQFLYSNPTISQLSRAFYSQVHNVKENLISPVEQQRERIMELRAKYTANLPELSVTRSPSLSREGNTVILTGSTGSLGSYILEILLRQANVTKIYCLNRAEHGLEKQSKVNKPRGLTIDWPAHRVQFLKVDFSKPNFALNEQQYKTLLDQTTHIIHCQWPVNFNLSITSFEPQIRGIRHLIDFCLSSTLSPSLFFLSSVATVNHLKDREAVLEAPIDVLTTVDGGYGASKQVCELILQDAYERSGLNATICRVGQVAGPVTRPEGMWAKQEWVPTIISSSKYLGLLPSTLGSMDLVDWIPVDLLGTIIVELAGAAELYHEPKNGFREIDIEPSETVPVYHAVNPEFSMWADILPVVHNSLGKSNVEIVTWSEWVDALSKSQHSTADITQNPGLKLLNFFEALKCDADAGLMSPRLDSERSEMKSGVLAGLRPVGSKWMEIWLGQWAF</sequence>